<feature type="transmembrane region" description="Helical" evidence="1">
    <location>
        <begin position="80"/>
        <end position="104"/>
    </location>
</feature>
<gene>
    <name evidence="2" type="ORF">NDU88_001943</name>
</gene>
<comment type="caution">
    <text evidence="2">The sequence shown here is derived from an EMBL/GenBank/DDBJ whole genome shotgun (WGS) entry which is preliminary data.</text>
</comment>
<reference evidence="2" key="1">
    <citation type="journal article" date="2022" name="bioRxiv">
        <title>Sequencing and chromosome-scale assembly of the giantPleurodeles waltlgenome.</title>
        <authorList>
            <person name="Brown T."/>
            <person name="Elewa A."/>
            <person name="Iarovenko S."/>
            <person name="Subramanian E."/>
            <person name="Araus A.J."/>
            <person name="Petzold A."/>
            <person name="Susuki M."/>
            <person name="Suzuki K.-i.T."/>
            <person name="Hayashi T."/>
            <person name="Toyoda A."/>
            <person name="Oliveira C."/>
            <person name="Osipova E."/>
            <person name="Leigh N.D."/>
            <person name="Simon A."/>
            <person name="Yun M.H."/>
        </authorList>
    </citation>
    <scope>NUCLEOTIDE SEQUENCE</scope>
    <source>
        <strain evidence="2">20211129_DDA</strain>
        <tissue evidence="2">Liver</tissue>
    </source>
</reference>
<feature type="transmembrane region" description="Helical" evidence="1">
    <location>
        <begin position="54"/>
        <end position="74"/>
    </location>
</feature>
<organism evidence="2 3">
    <name type="scientific">Pleurodeles waltl</name>
    <name type="common">Iberian ribbed newt</name>
    <dbReference type="NCBI Taxonomy" id="8319"/>
    <lineage>
        <taxon>Eukaryota</taxon>
        <taxon>Metazoa</taxon>
        <taxon>Chordata</taxon>
        <taxon>Craniata</taxon>
        <taxon>Vertebrata</taxon>
        <taxon>Euteleostomi</taxon>
        <taxon>Amphibia</taxon>
        <taxon>Batrachia</taxon>
        <taxon>Caudata</taxon>
        <taxon>Salamandroidea</taxon>
        <taxon>Salamandridae</taxon>
        <taxon>Pleurodelinae</taxon>
        <taxon>Pleurodeles</taxon>
    </lineage>
</organism>
<feature type="transmembrane region" description="Helical" evidence="1">
    <location>
        <begin position="12"/>
        <end position="33"/>
    </location>
</feature>
<accession>A0AAV7T0M7</accession>
<keyword evidence="1" id="KW-0812">Transmembrane</keyword>
<dbReference type="AlphaFoldDB" id="A0AAV7T0M7"/>
<evidence type="ECO:0000313" key="3">
    <source>
        <dbReference type="Proteomes" id="UP001066276"/>
    </source>
</evidence>
<evidence type="ECO:0000256" key="1">
    <source>
        <dbReference type="SAM" id="Phobius"/>
    </source>
</evidence>
<keyword evidence="1" id="KW-1133">Transmembrane helix</keyword>
<keyword evidence="1" id="KW-0472">Membrane</keyword>
<dbReference type="EMBL" id="JANPWB010000007">
    <property type="protein sequence ID" value="KAJ1170062.1"/>
    <property type="molecule type" value="Genomic_DNA"/>
</dbReference>
<sequence length="115" mass="10657">MAAAAGSGPAVSGAGGGVAVVLAAGLLAVLAVVQVQVMPVVEGGSSPSPAASDGCPLEMLLLTVVVLAAVQLAVQVAVLAAVLAAGMLVVLAVVQVAGLAVVLLGTRPSPAASNG</sequence>
<protein>
    <submittedName>
        <fullName evidence="2">Uncharacterized protein</fullName>
    </submittedName>
</protein>
<dbReference type="Proteomes" id="UP001066276">
    <property type="component" value="Chromosome 4_1"/>
</dbReference>
<evidence type="ECO:0000313" key="2">
    <source>
        <dbReference type="EMBL" id="KAJ1170062.1"/>
    </source>
</evidence>
<proteinExistence type="predicted"/>
<keyword evidence="3" id="KW-1185">Reference proteome</keyword>
<name>A0AAV7T0M7_PLEWA</name>